<name>A0A418SVK6_9RHOB</name>
<dbReference type="Proteomes" id="UP000284202">
    <property type="component" value="Unassembled WGS sequence"/>
</dbReference>
<proteinExistence type="predicted"/>
<dbReference type="EMBL" id="QZCG01000007">
    <property type="protein sequence ID" value="RJE84993.1"/>
    <property type="molecule type" value="Genomic_DNA"/>
</dbReference>
<dbReference type="AlphaFoldDB" id="A0A418SVK6"/>
<gene>
    <name evidence="2" type="ORF">D3P04_11890</name>
</gene>
<protein>
    <submittedName>
        <fullName evidence="2">Uncharacterized protein</fullName>
    </submittedName>
</protein>
<keyword evidence="3" id="KW-1185">Reference proteome</keyword>
<feature type="region of interest" description="Disordered" evidence="1">
    <location>
        <begin position="1"/>
        <end position="32"/>
    </location>
</feature>
<evidence type="ECO:0000313" key="3">
    <source>
        <dbReference type="Proteomes" id="UP000284202"/>
    </source>
</evidence>
<organism evidence="2 3">
    <name type="scientific">Paracoccus onubensis</name>
    <dbReference type="NCBI Taxonomy" id="1675788"/>
    <lineage>
        <taxon>Bacteria</taxon>
        <taxon>Pseudomonadati</taxon>
        <taxon>Pseudomonadota</taxon>
        <taxon>Alphaproteobacteria</taxon>
        <taxon>Rhodobacterales</taxon>
        <taxon>Paracoccaceae</taxon>
        <taxon>Paracoccus</taxon>
    </lineage>
</organism>
<evidence type="ECO:0000313" key="2">
    <source>
        <dbReference type="EMBL" id="RJE84993.1"/>
    </source>
</evidence>
<accession>A0A418SVK6</accession>
<sequence length="74" mass="8182">MISMVFRGRQVKSGGSARHGHGPPDVFHDWPGSSDMVHGPLNNDMAARYCQMSRQVTGRIDIRDILDATGETRT</sequence>
<comment type="caution">
    <text evidence="2">The sequence shown here is derived from an EMBL/GenBank/DDBJ whole genome shotgun (WGS) entry which is preliminary data.</text>
</comment>
<evidence type="ECO:0000256" key="1">
    <source>
        <dbReference type="SAM" id="MobiDB-lite"/>
    </source>
</evidence>
<reference evidence="3" key="1">
    <citation type="submission" date="2018-09" db="EMBL/GenBank/DDBJ databases">
        <title>Acidovorax cavernicola nov. sp. isolated from Gruta de las Maravillas (Aracena, Spain).</title>
        <authorList>
            <person name="Jurado V."/>
            <person name="Gutierrez-Patricio S."/>
            <person name="Gonzalez-Pimentel J.L."/>
            <person name="Miller A.Z."/>
            <person name="Laiz L."/>
            <person name="Saiz-Jimenez C."/>
        </authorList>
    </citation>
    <scope>NUCLEOTIDE SEQUENCE [LARGE SCALE GENOMIC DNA]</scope>
    <source>
        <strain evidence="3">1011MAR3C25</strain>
    </source>
</reference>